<reference evidence="3 4" key="1">
    <citation type="submission" date="2015-07" db="EMBL/GenBank/DDBJ databases">
        <authorList>
            <person name="Kim K.M."/>
        </authorList>
    </citation>
    <scope>NUCLEOTIDE SEQUENCE [LARGE SCALE GENOMIC DNA]</scope>
    <source>
        <strain evidence="3 4">KCTC 12363</strain>
    </source>
</reference>
<dbReference type="KEGG" id="camu:CA2015_2740"/>
<keyword evidence="2" id="KW-1133">Transmembrane helix</keyword>
<feature type="compositionally biased region" description="Basic and acidic residues" evidence="1">
    <location>
        <begin position="54"/>
        <end position="64"/>
    </location>
</feature>
<evidence type="ECO:0000313" key="4">
    <source>
        <dbReference type="Proteomes" id="UP000036520"/>
    </source>
</evidence>
<sequence>MFCLNRISEFSKLITMILKIIIFFIALGWVFSSLFKFFLNSKLKKFADQVKEAQREETKKRNQPKDGNVNVDFVPKDSKKRSGTITGGDYIDYEEVKD</sequence>
<keyword evidence="2" id="KW-0812">Transmembrane</keyword>
<evidence type="ECO:0000313" key="3">
    <source>
        <dbReference type="EMBL" id="AKP52150.1"/>
    </source>
</evidence>
<gene>
    <name evidence="3" type="ORF">CA2015_2740</name>
</gene>
<organism evidence="3 4">
    <name type="scientific">Cyclobacterium amurskyense</name>
    <dbReference type="NCBI Taxonomy" id="320787"/>
    <lineage>
        <taxon>Bacteria</taxon>
        <taxon>Pseudomonadati</taxon>
        <taxon>Bacteroidota</taxon>
        <taxon>Cytophagia</taxon>
        <taxon>Cytophagales</taxon>
        <taxon>Cyclobacteriaceae</taxon>
        <taxon>Cyclobacterium</taxon>
    </lineage>
</organism>
<protein>
    <recommendedName>
        <fullName evidence="5">DUF4834 domain-containing protein</fullName>
    </recommendedName>
</protein>
<evidence type="ECO:0008006" key="5">
    <source>
        <dbReference type="Google" id="ProtNLM"/>
    </source>
</evidence>
<dbReference type="Proteomes" id="UP000036520">
    <property type="component" value="Chromosome"/>
</dbReference>
<feature type="transmembrane region" description="Helical" evidence="2">
    <location>
        <begin position="20"/>
        <end position="39"/>
    </location>
</feature>
<evidence type="ECO:0000256" key="2">
    <source>
        <dbReference type="SAM" id="Phobius"/>
    </source>
</evidence>
<dbReference type="AlphaFoldDB" id="A0A0H4PGI6"/>
<feature type="region of interest" description="Disordered" evidence="1">
    <location>
        <begin position="54"/>
        <end position="87"/>
    </location>
</feature>
<keyword evidence="2" id="KW-0472">Membrane</keyword>
<proteinExistence type="predicted"/>
<keyword evidence="4" id="KW-1185">Reference proteome</keyword>
<dbReference type="InterPro" id="IPR032272">
    <property type="entry name" value="DUF4834"/>
</dbReference>
<name>A0A0H4PGI6_9BACT</name>
<evidence type="ECO:0000256" key="1">
    <source>
        <dbReference type="SAM" id="MobiDB-lite"/>
    </source>
</evidence>
<dbReference type="EMBL" id="CP012040">
    <property type="protein sequence ID" value="AKP52150.1"/>
    <property type="molecule type" value="Genomic_DNA"/>
</dbReference>
<accession>A0A0H4PGI6</accession>
<dbReference type="Pfam" id="PF16118">
    <property type="entry name" value="DUF4834"/>
    <property type="match status" value="1"/>
</dbReference>